<accession>A0A8X6H1W3</accession>
<proteinExistence type="predicted"/>
<feature type="region of interest" description="Disordered" evidence="1">
    <location>
        <begin position="1"/>
        <end position="79"/>
    </location>
</feature>
<sequence>GPTGPKGDAGPAGPHGPPGPPGEGPQIPPEILFQRDYPYLRQRRSVEDHPLQTTRRKRRRKRRRRRWRMTKRKPSKTNC</sequence>
<evidence type="ECO:0000313" key="2">
    <source>
        <dbReference type="EMBL" id="GFR15463.1"/>
    </source>
</evidence>
<name>A0A8X6H1W3_TRICU</name>
<dbReference type="Gene3D" id="1.20.5.320">
    <property type="entry name" value="6-Phosphogluconate Dehydrogenase, domain 3"/>
    <property type="match status" value="1"/>
</dbReference>
<reference evidence="2" key="1">
    <citation type="submission" date="2020-07" db="EMBL/GenBank/DDBJ databases">
        <title>Multicomponent nature underlies the extraordinary mechanical properties of spider dragline silk.</title>
        <authorList>
            <person name="Kono N."/>
            <person name="Nakamura H."/>
            <person name="Mori M."/>
            <person name="Yoshida Y."/>
            <person name="Ohtoshi R."/>
            <person name="Malay A.D."/>
            <person name="Moran D.A.P."/>
            <person name="Tomita M."/>
            <person name="Numata K."/>
            <person name="Arakawa K."/>
        </authorList>
    </citation>
    <scope>NUCLEOTIDE SEQUENCE</scope>
</reference>
<gene>
    <name evidence="2" type="ORF">TNCT_546611</name>
</gene>
<protein>
    <submittedName>
        <fullName evidence="2">Uncharacterized protein</fullName>
    </submittedName>
</protein>
<feature type="compositionally biased region" description="Low complexity" evidence="1">
    <location>
        <begin position="1"/>
        <end position="12"/>
    </location>
</feature>
<dbReference type="AlphaFoldDB" id="A0A8X6H1W3"/>
<evidence type="ECO:0000313" key="3">
    <source>
        <dbReference type="Proteomes" id="UP000887116"/>
    </source>
</evidence>
<feature type="compositionally biased region" description="Pro residues" evidence="1">
    <location>
        <begin position="14"/>
        <end position="28"/>
    </location>
</feature>
<organism evidence="2 3">
    <name type="scientific">Trichonephila clavata</name>
    <name type="common">Joro spider</name>
    <name type="synonym">Nephila clavata</name>
    <dbReference type="NCBI Taxonomy" id="2740835"/>
    <lineage>
        <taxon>Eukaryota</taxon>
        <taxon>Metazoa</taxon>
        <taxon>Ecdysozoa</taxon>
        <taxon>Arthropoda</taxon>
        <taxon>Chelicerata</taxon>
        <taxon>Arachnida</taxon>
        <taxon>Araneae</taxon>
        <taxon>Araneomorphae</taxon>
        <taxon>Entelegynae</taxon>
        <taxon>Araneoidea</taxon>
        <taxon>Nephilidae</taxon>
        <taxon>Trichonephila</taxon>
    </lineage>
</organism>
<feature type="non-terminal residue" evidence="2">
    <location>
        <position position="79"/>
    </location>
</feature>
<dbReference type="Proteomes" id="UP000887116">
    <property type="component" value="Unassembled WGS sequence"/>
</dbReference>
<feature type="compositionally biased region" description="Basic residues" evidence="1">
    <location>
        <begin position="54"/>
        <end position="79"/>
    </location>
</feature>
<keyword evidence="3" id="KW-1185">Reference proteome</keyword>
<comment type="caution">
    <text evidence="2">The sequence shown here is derived from an EMBL/GenBank/DDBJ whole genome shotgun (WGS) entry which is preliminary data.</text>
</comment>
<dbReference type="EMBL" id="BMAO01037124">
    <property type="protein sequence ID" value="GFR15463.1"/>
    <property type="molecule type" value="Genomic_DNA"/>
</dbReference>
<evidence type="ECO:0000256" key="1">
    <source>
        <dbReference type="SAM" id="MobiDB-lite"/>
    </source>
</evidence>